<dbReference type="PANTHER" id="PTHR47313:SF1">
    <property type="entry name" value="RIBOSOMAL RNA LARGE SUBUNIT METHYLTRANSFERASE K_L"/>
    <property type="match status" value="1"/>
</dbReference>
<organism evidence="5 6">
    <name type="scientific">Marinoscillum furvescens DSM 4134</name>
    <dbReference type="NCBI Taxonomy" id="1122208"/>
    <lineage>
        <taxon>Bacteria</taxon>
        <taxon>Pseudomonadati</taxon>
        <taxon>Bacteroidota</taxon>
        <taxon>Cytophagia</taxon>
        <taxon>Cytophagales</taxon>
        <taxon>Reichenbachiellaceae</taxon>
        <taxon>Marinoscillum</taxon>
    </lineage>
</organism>
<dbReference type="Pfam" id="PF01170">
    <property type="entry name" value="UPF0020"/>
    <property type="match status" value="1"/>
</dbReference>
<dbReference type="PROSITE" id="PS00092">
    <property type="entry name" value="N6_MTASE"/>
    <property type="match status" value="1"/>
</dbReference>
<dbReference type="InterPro" id="IPR054170">
    <property type="entry name" value="RlmL_1st"/>
</dbReference>
<dbReference type="GO" id="GO:0070043">
    <property type="term" value="F:rRNA (guanine-N7-)-methyltransferase activity"/>
    <property type="evidence" value="ECO:0007669"/>
    <property type="project" value="TreeGrafter"/>
</dbReference>
<dbReference type="GO" id="GO:0003723">
    <property type="term" value="F:RNA binding"/>
    <property type="evidence" value="ECO:0007669"/>
    <property type="project" value="UniProtKB-UniRule"/>
</dbReference>
<evidence type="ECO:0000313" key="6">
    <source>
        <dbReference type="Proteomes" id="UP000256779"/>
    </source>
</evidence>
<dbReference type="Pfam" id="PF22020">
    <property type="entry name" value="RlmL_1st"/>
    <property type="match status" value="1"/>
</dbReference>
<dbReference type="PROSITE" id="PS51165">
    <property type="entry name" value="THUMP"/>
    <property type="match status" value="1"/>
</dbReference>
<comment type="caution">
    <text evidence="5">The sequence shown here is derived from an EMBL/GenBank/DDBJ whole genome shotgun (WGS) entry which is preliminary data.</text>
</comment>
<protein>
    <submittedName>
        <fullName evidence="5">Putative N6-adenine-specific DNA methylase</fullName>
    </submittedName>
</protein>
<evidence type="ECO:0000256" key="1">
    <source>
        <dbReference type="ARBA" id="ARBA00022603"/>
    </source>
</evidence>
<evidence type="ECO:0000256" key="3">
    <source>
        <dbReference type="PROSITE-ProRule" id="PRU00529"/>
    </source>
</evidence>
<evidence type="ECO:0000259" key="4">
    <source>
        <dbReference type="PROSITE" id="PS51165"/>
    </source>
</evidence>
<dbReference type="Gene3D" id="3.40.50.150">
    <property type="entry name" value="Vaccinia Virus protein VP39"/>
    <property type="match status" value="1"/>
</dbReference>
<reference evidence="5 6" key="1">
    <citation type="submission" date="2018-07" db="EMBL/GenBank/DDBJ databases">
        <title>Genomic Encyclopedia of Type Strains, Phase IV (KMG-IV): sequencing the most valuable type-strain genomes for metagenomic binning, comparative biology and taxonomic classification.</title>
        <authorList>
            <person name="Goeker M."/>
        </authorList>
    </citation>
    <scope>NUCLEOTIDE SEQUENCE [LARGE SCALE GENOMIC DNA]</scope>
    <source>
        <strain evidence="5 6">DSM 4134</strain>
    </source>
</reference>
<keyword evidence="3" id="KW-0694">RNA-binding</keyword>
<dbReference type="SUPFAM" id="SSF53335">
    <property type="entry name" value="S-adenosyl-L-methionine-dependent methyltransferases"/>
    <property type="match status" value="1"/>
</dbReference>
<proteinExistence type="predicted"/>
<name>A0A3D9L2L1_MARFU</name>
<dbReference type="Proteomes" id="UP000256779">
    <property type="component" value="Unassembled WGS sequence"/>
</dbReference>
<accession>A0A3D9L2L1</accession>
<dbReference type="GO" id="GO:0008990">
    <property type="term" value="F:rRNA (guanine-N2-)-methyltransferase activity"/>
    <property type="evidence" value="ECO:0007669"/>
    <property type="project" value="TreeGrafter"/>
</dbReference>
<dbReference type="Gene3D" id="3.30.2130.30">
    <property type="match status" value="1"/>
</dbReference>
<keyword evidence="1 5" id="KW-0489">Methyltransferase</keyword>
<keyword evidence="2" id="KW-0808">Transferase</keyword>
<dbReference type="InterPro" id="IPR029063">
    <property type="entry name" value="SAM-dependent_MTases_sf"/>
</dbReference>
<dbReference type="AlphaFoldDB" id="A0A3D9L2L1"/>
<dbReference type="CDD" id="cd11715">
    <property type="entry name" value="THUMP_AdoMetMT"/>
    <property type="match status" value="1"/>
</dbReference>
<dbReference type="PANTHER" id="PTHR47313">
    <property type="entry name" value="RIBOSOMAL RNA LARGE SUBUNIT METHYLTRANSFERASE K/L"/>
    <property type="match status" value="1"/>
</dbReference>
<dbReference type="SMART" id="SM00981">
    <property type="entry name" value="THUMP"/>
    <property type="match status" value="1"/>
</dbReference>
<dbReference type="Pfam" id="PF02926">
    <property type="entry name" value="THUMP"/>
    <property type="match status" value="1"/>
</dbReference>
<evidence type="ECO:0000313" key="5">
    <source>
        <dbReference type="EMBL" id="RED96675.1"/>
    </source>
</evidence>
<dbReference type="PROSITE" id="PS01261">
    <property type="entry name" value="UPF0020"/>
    <property type="match status" value="1"/>
</dbReference>
<keyword evidence="6" id="KW-1185">Reference proteome</keyword>
<dbReference type="InterPro" id="IPR002052">
    <property type="entry name" value="DNA_methylase_N6_adenine_CS"/>
</dbReference>
<evidence type="ECO:0000256" key="2">
    <source>
        <dbReference type="ARBA" id="ARBA00022679"/>
    </source>
</evidence>
<dbReference type="InterPro" id="IPR053943">
    <property type="entry name" value="RlmKL-like_Mtase_CS"/>
</dbReference>
<dbReference type="InterPro" id="IPR004114">
    <property type="entry name" value="THUMP_dom"/>
</dbReference>
<sequence length="371" mass="42286">MHGLEDILAEELQQLGGASNIRTHKRSVSCEGDLEFLYRANLNLRTALKILVPVHKFTARNEQQLYDEVMKHDWSKYLKLEQTFAIDNTIFSEYFKHSKYAALKTKDAMVDQFRKKMGRRPSVDIKNPDVQFDLHAFKDQFTISVDSSGHTLNRRGYREPGHEAPMNEVLAAGLLKLAGWNKSIPLVDPMCGTGTILIEAAMMGQNIPPNLNRREFGFKNWTNYHPELWNKVLAEGRAGIRKAKLDISGGDIDGDTVLRANKSLRKFKLTDAVSIRRVALEDHKPQVAGRGMVVTNPPYGERIGRTNTNDFYKTISDVLKNNFTGYDAWVMSSNMQAFKHLKLRASKKIVLFNGALECKFQKYELYRGSKE</sequence>
<dbReference type="EMBL" id="QREG01000014">
    <property type="protein sequence ID" value="RED96675.1"/>
    <property type="molecule type" value="Genomic_DNA"/>
</dbReference>
<dbReference type="InterPro" id="IPR000241">
    <property type="entry name" value="RlmKL-like_Mtase"/>
</dbReference>
<gene>
    <name evidence="5" type="ORF">C7460_114133</name>
</gene>
<feature type="domain" description="THUMP" evidence="4">
    <location>
        <begin position="36"/>
        <end position="147"/>
    </location>
</feature>